<dbReference type="Gene3D" id="1.10.10.1150">
    <property type="entry name" value="Coenzyme PQQ synthesis protein D (PqqD)"/>
    <property type="match status" value="1"/>
</dbReference>
<protein>
    <submittedName>
        <fullName evidence="1">Lasso peptide biosynthesis PqqD family chaperone</fullName>
    </submittedName>
</protein>
<dbReference type="InterPro" id="IPR008792">
    <property type="entry name" value="PQQD"/>
</dbReference>
<sequence>MNLRPGVTLTLIDEVAVLLDERTGRYRQLNATGALVLRSLLAGQSQDGAAADLVRTCPGAAPTADADVAALVAQLRAANLLVDLTDDRAADRKRPR</sequence>
<comment type="caution">
    <text evidence="1">The sequence shown here is derived from an EMBL/GenBank/DDBJ whole genome shotgun (WGS) entry which is preliminary data.</text>
</comment>
<dbReference type="Proteomes" id="UP001589568">
    <property type="component" value="Unassembled WGS sequence"/>
</dbReference>
<proteinExistence type="predicted"/>
<dbReference type="Pfam" id="PF05402">
    <property type="entry name" value="PqqD"/>
    <property type="match status" value="1"/>
</dbReference>
<gene>
    <name evidence="1" type="ORF">ACFFR3_44845</name>
</gene>
<dbReference type="NCBIfam" id="NF033530">
    <property type="entry name" value="lasso_PqqD_Strm"/>
    <property type="match status" value="1"/>
</dbReference>
<accession>A0ABV5P418</accession>
<evidence type="ECO:0000313" key="2">
    <source>
        <dbReference type="Proteomes" id="UP001589568"/>
    </source>
</evidence>
<organism evidence="1 2">
    <name type="scientific">Nonomuraea salmonea</name>
    <dbReference type="NCBI Taxonomy" id="46181"/>
    <lineage>
        <taxon>Bacteria</taxon>
        <taxon>Bacillati</taxon>
        <taxon>Actinomycetota</taxon>
        <taxon>Actinomycetes</taxon>
        <taxon>Streptosporangiales</taxon>
        <taxon>Streptosporangiaceae</taxon>
        <taxon>Nonomuraea</taxon>
    </lineage>
</organism>
<keyword evidence="2" id="KW-1185">Reference proteome</keyword>
<reference evidence="1 2" key="1">
    <citation type="submission" date="2024-09" db="EMBL/GenBank/DDBJ databases">
        <authorList>
            <person name="Sun Q."/>
            <person name="Mori K."/>
        </authorList>
    </citation>
    <scope>NUCLEOTIDE SEQUENCE [LARGE SCALE GENOMIC DNA]</scope>
    <source>
        <strain evidence="1 2">JCM 3324</strain>
    </source>
</reference>
<dbReference type="InterPro" id="IPR041881">
    <property type="entry name" value="PqqD_sf"/>
</dbReference>
<dbReference type="RefSeq" id="WP_379485144.1">
    <property type="nucleotide sequence ID" value="NZ_JBHMCF010000052.1"/>
</dbReference>
<dbReference type="EMBL" id="JBHMCF010000052">
    <property type="protein sequence ID" value="MFB9476664.1"/>
    <property type="molecule type" value="Genomic_DNA"/>
</dbReference>
<evidence type="ECO:0000313" key="1">
    <source>
        <dbReference type="EMBL" id="MFB9476664.1"/>
    </source>
</evidence>
<name>A0ABV5P418_9ACTN</name>